<dbReference type="Gene3D" id="2.40.50.140">
    <property type="entry name" value="Nucleic acid-binding proteins"/>
    <property type="match status" value="1"/>
</dbReference>
<evidence type="ECO:0000313" key="7">
    <source>
        <dbReference type="EMBL" id="WWM71356.1"/>
    </source>
</evidence>
<evidence type="ECO:0000256" key="5">
    <source>
        <dbReference type="SAM" id="Phobius"/>
    </source>
</evidence>
<keyword evidence="2 5" id="KW-0812">Transmembrane</keyword>
<dbReference type="PANTHER" id="PTHR33507">
    <property type="entry name" value="INNER MEMBRANE PROTEIN YBBJ"/>
    <property type="match status" value="1"/>
</dbReference>
<evidence type="ECO:0000256" key="2">
    <source>
        <dbReference type="ARBA" id="ARBA00022692"/>
    </source>
</evidence>
<dbReference type="EMBL" id="CP145607">
    <property type="protein sequence ID" value="WWM71356.1"/>
    <property type="molecule type" value="Genomic_DNA"/>
</dbReference>
<feature type="transmembrane region" description="Helical" evidence="5">
    <location>
        <begin position="7"/>
        <end position="35"/>
    </location>
</feature>
<gene>
    <name evidence="7" type="ORF">V6R86_11915</name>
</gene>
<feature type="transmembrane region" description="Helical" evidence="5">
    <location>
        <begin position="41"/>
        <end position="67"/>
    </location>
</feature>
<dbReference type="Pfam" id="PF01957">
    <property type="entry name" value="NfeD"/>
    <property type="match status" value="1"/>
</dbReference>
<feature type="domain" description="NfeD-like C-terminal" evidence="6">
    <location>
        <begin position="89"/>
        <end position="142"/>
    </location>
</feature>
<dbReference type="RefSeq" id="WP_338504769.1">
    <property type="nucleotide sequence ID" value="NZ_CP145607.1"/>
</dbReference>
<evidence type="ECO:0000256" key="4">
    <source>
        <dbReference type="ARBA" id="ARBA00023136"/>
    </source>
</evidence>
<name>A0ABZ2G620_9SPHN</name>
<keyword evidence="8" id="KW-1185">Reference proteome</keyword>
<dbReference type="Proteomes" id="UP001382935">
    <property type="component" value="Chromosome"/>
</dbReference>
<keyword evidence="4 5" id="KW-0472">Membrane</keyword>
<evidence type="ECO:0000256" key="3">
    <source>
        <dbReference type="ARBA" id="ARBA00022989"/>
    </source>
</evidence>
<dbReference type="InterPro" id="IPR012340">
    <property type="entry name" value="NA-bd_OB-fold"/>
</dbReference>
<evidence type="ECO:0000256" key="1">
    <source>
        <dbReference type="ARBA" id="ARBA00004141"/>
    </source>
</evidence>
<comment type="subcellular location">
    <subcellularLocation>
        <location evidence="1">Membrane</location>
        <topology evidence="1">Multi-pass membrane protein</topology>
    </subcellularLocation>
</comment>
<sequence>MNGIDMGWWWLIGGVLLLIAEVLAPGFFLLFIGIAAMVTGVFVLLFGFGLAPALALFAIYTALAVYLGRKVYANRPVPSSARHLNDRSAQLIGRSAVAVTSIDEHGGRVRLGDGEWSARGAAVQPGERVEIIGVEGNCLIVEAAPKLGA</sequence>
<dbReference type="InterPro" id="IPR002810">
    <property type="entry name" value="NfeD-like_C"/>
</dbReference>
<organism evidence="7 8">
    <name type="scientific">Sphingomonas kaistensis</name>
    <dbReference type="NCBI Taxonomy" id="298708"/>
    <lineage>
        <taxon>Bacteria</taxon>
        <taxon>Pseudomonadati</taxon>
        <taxon>Pseudomonadota</taxon>
        <taxon>Alphaproteobacteria</taxon>
        <taxon>Sphingomonadales</taxon>
        <taxon>Sphingomonadaceae</taxon>
        <taxon>Sphingomonas</taxon>
    </lineage>
</organism>
<protein>
    <submittedName>
        <fullName evidence="7">NfeD family protein</fullName>
    </submittedName>
</protein>
<dbReference type="PANTHER" id="PTHR33507:SF3">
    <property type="entry name" value="INNER MEMBRANE PROTEIN YBBJ"/>
    <property type="match status" value="1"/>
</dbReference>
<evidence type="ECO:0000259" key="6">
    <source>
        <dbReference type="Pfam" id="PF01957"/>
    </source>
</evidence>
<evidence type="ECO:0000313" key="8">
    <source>
        <dbReference type="Proteomes" id="UP001382935"/>
    </source>
</evidence>
<keyword evidence="3 5" id="KW-1133">Transmembrane helix</keyword>
<dbReference type="InterPro" id="IPR052165">
    <property type="entry name" value="Membrane_assoc_protease"/>
</dbReference>
<dbReference type="SUPFAM" id="SSF141322">
    <property type="entry name" value="NfeD domain-like"/>
    <property type="match status" value="1"/>
</dbReference>
<reference evidence="7 8" key="1">
    <citation type="submission" date="2024-02" db="EMBL/GenBank/DDBJ databases">
        <title>Full genome sequence of Sphingomonas kaistensis.</title>
        <authorList>
            <person name="Poletto B.L."/>
            <person name="Silva G."/>
            <person name="Galante D."/>
            <person name="Campos K.R."/>
            <person name="Santos M.B.N."/>
            <person name="Sacchi C.T."/>
        </authorList>
    </citation>
    <scope>NUCLEOTIDE SEQUENCE [LARGE SCALE GENOMIC DNA]</scope>
    <source>
        <strain evidence="7 8">MA4R</strain>
    </source>
</reference>
<accession>A0ABZ2G620</accession>
<proteinExistence type="predicted"/>